<gene>
    <name evidence="3" type="ORF">C8P68_1126</name>
</gene>
<protein>
    <submittedName>
        <fullName evidence="3">Wobble nucleotide-excising tRNase</fullName>
    </submittedName>
</protein>
<comment type="caution">
    <text evidence="3">The sequence shown here is derived from an EMBL/GenBank/DDBJ whole genome shotgun (WGS) entry which is preliminary data.</text>
</comment>
<dbReference type="PANTHER" id="PTHR32182:SF22">
    <property type="entry name" value="ATP-DEPENDENT ENDONUCLEASE, OLD FAMILY-RELATED"/>
    <property type="match status" value="1"/>
</dbReference>
<evidence type="ECO:0000313" key="3">
    <source>
        <dbReference type="EMBL" id="PTQ92406.1"/>
    </source>
</evidence>
<evidence type="ECO:0000313" key="4">
    <source>
        <dbReference type="Proteomes" id="UP000244168"/>
    </source>
</evidence>
<organism evidence="3 4">
    <name type="scientific">Mucilaginibacter yixingensis</name>
    <dbReference type="NCBI Taxonomy" id="1295612"/>
    <lineage>
        <taxon>Bacteria</taxon>
        <taxon>Pseudomonadati</taxon>
        <taxon>Bacteroidota</taxon>
        <taxon>Sphingobacteriia</taxon>
        <taxon>Sphingobacteriales</taxon>
        <taxon>Sphingobacteriaceae</taxon>
        <taxon>Mucilaginibacter</taxon>
    </lineage>
</organism>
<sequence length="735" mass="85033">MITGISLKEIATYDRDGAEFQDLKKINFIYGTNGSGKTTISNFLSDTKQNKYAQCRITWQNALPLRTLVYNKDFREKNFGNGQIDGVFTLGQATKEEIEEIEAKVKIRQQHKQDWENRKETHDKKVSELAIHEEDFRETVWRDIYKKNEGTFKDAFSGFMTKENFKKKILEEYASSARTLKTREVLTEKANTIFGQPPTALNLLGTFDPEKIIALENDPIWQKKIIGKADVNIAQLIQRLNMNDWVNTGREFLEETGDTCPFCQQNTITSNFRDQLESYFDQTFLTDTAKVGEQAASYQRETQNLLAILNQITVTEEQNAGRKLDLTLFKAYVHTFSTQILSNQEQLNNKIKEPSRSIELISVKVQLENISNLITAANDEINKHNQIVVNFARERQELVADIWRLLIDDHQAMLKQFVDQKANLEKAIKGIETTVRTAKQNYHTVKQEIINLSDNVTSVQPSINKINKTLRAFGFRNFEIVPSPEKNKYQIKRQDGEIAETTLSEGEITFITFLYFLQLCKGGLSEQTITEDRILIVDDPISSLDSNVLYVVSSLVKEIIKDIKKGSGSIKQLILLTHNTYFHKEVSFIDGRTKDCADTAFWILRKNSSQSELQAHGRKNPIQTAYQLLWKELQNRQHSSPLTLQNTMRRIIEHYFKILGKLGDDQIIQQFEDQDDQQICRSLLCWINDGSHTIPDDLFVEQPEDVTERYFEVFKKIFEHSRHQEHYLMMMGEPS</sequence>
<dbReference type="PANTHER" id="PTHR32182">
    <property type="entry name" value="DNA REPLICATION AND REPAIR PROTEIN RECF"/>
    <property type="match status" value="1"/>
</dbReference>
<dbReference type="SUPFAM" id="SSF52540">
    <property type="entry name" value="P-loop containing nucleoside triphosphate hydrolases"/>
    <property type="match status" value="1"/>
</dbReference>
<dbReference type="InterPro" id="IPR027417">
    <property type="entry name" value="P-loop_NTPase"/>
</dbReference>
<dbReference type="Gene3D" id="3.40.50.300">
    <property type="entry name" value="P-loop containing nucleotide triphosphate hydrolases"/>
    <property type="match status" value="2"/>
</dbReference>
<dbReference type="RefSeq" id="WP_107831544.1">
    <property type="nucleotide sequence ID" value="NZ_CP160205.1"/>
</dbReference>
<dbReference type="OrthoDB" id="9795565at2"/>
<accession>A0A2T5J4G7</accession>
<dbReference type="AlphaFoldDB" id="A0A2T5J4G7"/>
<dbReference type="GO" id="GO:0006302">
    <property type="term" value="P:double-strand break repair"/>
    <property type="evidence" value="ECO:0007669"/>
    <property type="project" value="TreeGrafter"/>
</dbReference>
<evidence type="ECO:0000256" key="1">
    <source>
        <dbReference type="SAM" id="Coils"/>
    </source>
</evidence>
<feature type="coiled-coil region" evidence="1">
    <location>
        <begin position="367"/>
        <end position="455"/>
    </location>
</feature>
<dbReference type="GO" id="GO:0000731">
    <property type="term" value="P:DNA synthesis involved in DNA repair"/>
    <property type="evidence" value="ECO:0007669"/>
    <property type="project" value="TreeGrafter"/>
</dbReference>
<dbReference type="InterPro" id="IPR026866">
    <property type="entry name" value="CR006_AAA"/>
</dbReference>
<reference evidence="3 4" key="1">
    <citation type="submission" date="2018-04" db="EMBL/GenBank/DDBJ databases">
        <title>Genomic Encyclopedia of Archaeal and Bacterial Type Strains, Phase II (KMG-II): from individual species to whole genera.</title>
        <authorList>
            <person name="Goeker M."/>
        </authorList>
    </citation>
    <scope>NUCLEOTIDE SEQUENCE [LARGE SCALE GENOMIC DNA]</scope>
    <source>
        <strain evidence="3 4">DSM 26809</strain>
    </source>
</reference>
<evidence type="ECO:0000259" key="2">
    <source>
        <dbReference type="Pfam" id="PF13166"/>
    </source>
</evidence>
<dbReference type="Proteomes" id="UP000244168">
    <property type="component" value="Unassembled WGS sequence"/>
</dbReference>
<keyword evidence="1" id="KW-0175">Coiled coil</keyword>
<dbReference type="EMBL" id="QAOQ01000012">
    <property type="protein sequence ID" value="PTQ92406.1"/>
    <property type="molecule type" value="Genomic_DNA"/>
</dbReference>
<dbReference type="Pfam" id="PF13166">
    <property type="entry name" value="AAA_13"/>
    <property type="match status" value="1"/>
</dbReference>
<name>A0A2T5J4G7_9SPHI</name>
<keyword evidence="4" id="KW-1185">Reference proteome</keyword>
<feature type="domain" description="Protein CR006 P-loop" evidence="2">
    <location>
        <begin position="10"/>
        <end position="719"/>
    </location>
</feature>
<proteinExistence type="predicted"/>